<keyword evidence="15 16" id="KW-0472">Membrane</keyword>
<evidence type="ECO:0000256" key="5">
    <source>
        <dbReference type="ARBA" id="ARBA00011558"/>
    </source>
</evidence>
<dbReference type="SUPFAM" id="SSF81343">
    <property type="entry name" value="Fumarate reductase respiratory complex transmembrane subunits"/>
    <property type="match status" value="1"/>
</dbReference>
<evidence type="ECO:0000313" key="17">
    <source>
        <dbReference type="EMBL" id="EXL02118.1"/>
    </source>
</evidence>
<dbReference type="AlphaFoldDB" id="A0A011U8F2"/>
<comment type="subunit">
    <text evidence="5">Part of an enzyme complex containing four subunits: a flavoprotein, an iron-sulfur protein, plus two membrane-anchoring proteins, SdhC and SdhD.</text>
</comment>
<keyword evidence="8" id="KW-0816">Tricarboxylic acid cycle</keyword>
<feature type="transmembrane region" description="Helical" evidence="16">
    <location>
        <begin position="100"/>
        <end position="121"/>
    </location>
</feature>
<keyword evidence="14" id="KW-0408">Iron</keyword>
<dbReference type="InterPro" id="IPR014312">
    <property type="entry name" value="Succ_DH_anchor"/>
</dbReference>
<name>A0A011U8F2_9HYPH</name>
<dbReference type="Gene3D" id="1.20.1300.10">
    <property type="entry name" value="Fumarate reductase/succinate dehydrogenase, transmembrane subunit"/>
    <property type="match status" value="1"/>
</dbReference>
<feature type="transmembrane region" description="Helical" evidence="16">
    <location>
        <begin position="58"/>
        <end position="80"/>
    </location>
</feature>
<protein>
    <recommendedName>
        <fullName evidence="6">Succinate dehydrogenase hydrophobic membrane anchor subunit</fullName>
    </recommendedName>
</protein>
<comment type="subcellular location">
    <subcellularLocation>
        <location evidence="3">Membrane</location>
        <topology evidence="3">Multi-pass membrane protein</topology>
    </subcellularLocation>
</comment>
<dbReference type="Pfam" id="PF01127">
    <property type="entry name" value="Sdh_cyt"/>
    <property type="match status" value="1"/>
</dbReference>
<dbReference type="InterPro" id="IPR034804">
    <property type="entry name" value="SQR/QFR_C/D"/>
</dbReference>
<evidence type="ECO:0000256" key="6">
    <source>
        <dbReference type="ARBA" id="ARBA00019425"/>
    </source>
</evidence>
<evidence type="ECO:0000256" key="15">
    <source>
        <dbReference type="ARBA" id="ARBA00023136"/>
    </source>
</evidence>
<accession>A0A011U8F2</accession>
<dbReference type="Proteomes" id="UP000019849">
    <property type="component" value="Unassembled WGS sequence"/>
</dbReference>
<dbReference type="STRING" id="69279.BG36_16160"/>
<dbReference type="RefSeq" id="WP_035031904.1">
    <property type="nucleotide sequence ID" value="NZ_KK073906.1"/>
</dbReference>
<evidence type="ECO:0000256" key="13">
    <source>
        <dbReference type="ARBA" id="ARBA00022989"/>
    </source>
</evidence>
<evidence type="ECO:0000256" key="9">
    <source>
        <dbReference type="ARBA" id="ARBA00022617"/>
    </source>
</evidence>
<evidence type="ECO:0000313" key="18">
    <source>
        <dbReference type="Proteomes" id="UP000019849"/>
    </source>
</evidence>
<gene>
    <name evidence="17" type="ORF">BG36_16160</name>
</gene>
<keyword evidence="13 16" id="KW-1133">Transmembrane helix</keyword>
<dbReference type="GO" id="GO:0016020">
    <property type="term" value="C:membrane"/>
    <property type="evidence" value="ECO:0007669"/>
    <property type="project" value="UniProtKB-SubCell"/>
</dbReference>
<dbReference type="GO" id="GO:0020037">
    <property type="term" value="F:heme binding"/>
    <property type="evidence" value="ECO:0007669"/>
    <property type="project" value="InterPro"/>
</dbReference>
<evidence type="ECO:0000256" key="10">
    <source>
        <dbReference type="ARBA" id="ARBA00022692"/>
    </source>
</evidence>
<organism evidence="17 18">
    <name type="scientific">Aquamicrobium defluvii</name>
    <dbReference type="NCBI Taxonomy" id="69279"/>
    <lineage>
        <taxon>Bacteria</taxon>
        <taxon>Pseudomonadati</taxon>
        <taxon>Pseudomonadota</taxon>
        <taxon>Alphaproteobacteria</taxon>
        <taxon>Hyphomicrobiales</taxon>
        <taxon>Phyllobacteriaceae</taxon>
        <taxon>Aquamicrobium</taxon>
    </lineage>
</organism>
<dbReference type="EMBL" id="JENY01000034">
    <property type="protein sequence ID" value="EXL02118.1"/>
    <property type="molecule type" value="Genomic_DNA"/>
</dbReference>
<keyword evidence="12" id="KW-0249">Electron transport</keyword>
<sequence>MKSMRSGLARTRGLGAAGSGTETFWRQRVTSVLGLPLVLGLLIVFWKLAGADYASARLLIANPVVAVLMVMVIVNFAVHMRLGAQVVIEDYVHRPVLKPLLLMINTGTAYGAAIVAVLAVIRISAFG</sequence>
<comment type="caution">
    <text evidence="17">The sequence shown here is derived from an EMBL/GenBank/DDBJ whole genome shotgun (WGS) entry which is preliminary data.</text>
</comment>
<comment type="cofactor">
    <cofactor evidence="1">
        <name>heme</name>
        <dbReference type="ChEBI" id="CHEBI:30413"/>
    </cofactor>
</comment>
<dbReference type="GO" id="GO:0006099">
    <property type="term" value="P:tricarboxylic acid cycle"/>
    <property type="evidence" value="ECO:0007669"/>
    <property type="project" value="UniProtKB-UniPathway"/>
</dbReference>
<dbReference type="HOGENOM" id="CLU_151315_0_0_5"/>
<comment type="pathway">
    <text evidence="4">Carbohydrate metabolism; tricarboxylic acid cycle.</text>
</comment>
<feature type="transmembrane region" description="Helical" evidence="16">
    <location>
        <begin position="29"/>
        <end position="46"/>
    </location>
</feature>
<evidence type="ECO:0000256" key="16">
    <source>
        <dbReference type="SAM" id="Phobius"/>
    </source>
</evidence>
<dbReference type="eggNOG" id="COG2142">
    <property type="taxonomic scope" value="Bacteria"/>
</dbReference>
<dbReference type="PATRIC" id="fig|69279.3.peg.4294"/>
<keyword evidence="7" id="KW-0813">Transport</keyword>
<reference evidence="17 18" key="1">
    <citation type="submission" date="2014-02" db="EMBL/GenBank/DDBJ databases">
        <title>Aquamicrobium defluvii Genome sequencing.</title>
        <authorList>
            <person name="Wang X."/>
        </authorList>
    </citation>
    <scope>NUCLEOTIDE SEQUENCE [LARGE SCALE GENOMIC DNA]</scope>
    <source>
        <strain evidence="17 18">W13Z1</strain>
    </source>
</reference>
<dbReference type="CDD" id="cd03495">
    <property type="entry name" value="SQR_TypeC_SdhD_like"/>
    <property type="match status" value="1"/>
</dbReference>
<dbReference type="InterPro" id="IPR000701">
    <property type="entry name" value="SuccDH_FuR_B_TM-su"/>
</dbReference>
<evidence type="ECO:0000256" key="8">
    <source>
        <dbReference type="ARBA" id="ARBA00022532"/>
    </source>
</evidence>
<keyword evidence="11" id="KW-0479">Metal-binding</keyword>
<comment type="function">
    <text evidence="2">Membrane-anchoring subunit of succinate dehydrogenase (SDH).</text>
</comment>
<keyword evidence="9" id="KW-0349">Heme</keyword>
<proteinExistence type="predicted"/>
<evidence type="ECO:0000256" key="12">
    <source>
        <dbReference type="ARBA" id="ARBA00022982"/>
    </source>
</evidence>
<evidence type="ECO:0000256" key="11">
    <source>
        <dbReference type="ARBA" id="ARBA00022723"/>
    </source>
</evidence>
<dbReference type="NCBIfam" id="TIGR02968">
    <property type="entry name" value="succ_dehyd_anc"/>
    <property type="match status" value="1"/>
</dbReference>
<dbReference type="GO" id="GO:0046872">
    <property type="term" value="F:metal ion binding"/>
    <property type="evidence" value="ECO:0007669"/>
    <property type="project" value="UniProtKB-KW"/>
</dbReference>
<dbReference type="UniPathway" id="UPA00223"/>
<evidence type="ECO:0000256" key="3">
    <source>
        <dbReference type="ARBA" id="ARBA00004141"/>
    </source>
</evidence>
<evidence type="ECO:0000256" key="7">
    <source>
        <dbReference type="ARBA" id="ARBA00022448"/>
    </source>
</evidence>
<evidence type="ECO:0000256" key="14">
    <source>
        <dbReference type="ARBA" id="ARBA00023004"/>
    </source>
</evidence>
<evidence type="ECO:0000256" key="4">
    <source>
        <dbReference type="ARBA" id="ARBA00005163"/>
    </source>
</evidence>
<keyword evidence="10 16" id="KW-0812">Transmembrane</keyword>
<evidence type="ECO:0000256" key="2">
    <source>
        <dbReference type="ARBA" id="ARBA00004050"/>
    </source>
</evidence>
<evidence type="ECO:0000256" key="1">
    <source>
        <dbReference type="ARBA" id="ARBA00001971"/>
    </source>
</evidence>